<accession>A0A6A6K500</accession>
<dbReference type="InterPro" id="IPR032567">
    <property type="entry name" value="RTL1-rel"/>
</dbReference>
<evidence type="ECO:0000313" key="3">
    <source>
        <dbReference type="Proteomes" id="UP000467840"/>
    </source>
</evidence>
<proteinExistence type="predicted"/>
<dbReference type="Gene3D" id="2.40.70.10">
    <property type="entry name" value="Acid Proteases"/>
    <property type="match status" value="1"/>
</dbReference>
<dbReference type="EMBL" id="JAAGAX010000020">
    <property type="protein sequence ID" value="KAF2283258.1"/>
    <property type="molecule type" value="Genomic_DNA"/>
</dbReference>
<sequence>MATNKKQIQNLEAGLRGLQNSFSTMEKGVNNKLHHLEEAINKMTALLTTKSTTASSSNTQDSPVVPPLLISRDDSHNQPEGWTQRALVETFMGGLKPKVVDGIRMFKPTSLKEAISLTRMRDEQLTHQRQSFRSVNKSTAEPSSPTKAIPPTKRLTWNEMQKRQAQGLCFNCDEKFTTGHCCKGPQLLILDGEAEDAGIDEQDDSKVFQPKISLHALLGWTTQKTMRVWAKIDNHDVVILIDSGSTHNFINDRMANVLHLPATLIKPFDVKVADGKPLTFRGKFDNVNILIQGIPFALTLYALPLNGLDVVLGIHWLAQLGTVVCNWKQLTMEFLWNNQTQRLEGIDYNGIQSTSMKVISKNV</sequence>
<dbReference type="CDD" id="cd00303">
    <property type="entry name" value="retropepsin_like"/>
    <property type="match status" value="1"/>
</dbReference>
<dbReference type="InterPro" id="IPR021109">
    <property type="entry name" value="Peptidase_aspartic_dom_sf"/>
</dbReference>
<dbReference type="Pfam" id="PF08284">
    <property type="entry name" value="RVP_2"/>
    <property type="match status" value="1"/>
</dbReference>
<dbReference type="PANTHER" id="PTHR15503:SF22">
    <property type="entry name" value="TRANSPOSON TY3-I GAG POLYPROTEIN"/>
    <property type="match status" value="1"/>
</dbReference>
<dbReference type="Proteomes" id="UP000467840">
    <property type="component" value="Unassembled WGS sequence"/>
</dbReference>
<evidence type="ECO:0000313" key="2">
    <source>
        <dbReference type="EMBL" id="KAF2283258.1"/>
    </source>
</evidence>
<organism evidence="2 3">
    <name type="scientific">Hevea brasiliensis</name>
    <name type="common">Para rubber tree</name>
    <name type="synonym">Siphonia brasiliensis</name>
    <dbReference type="NCBI Taxonomy" id="3981"/>
    <lineage>
        <taxon>Eukaryota</taxon>
        <taxon>Viridiplantae</taxon>
        <taxon>Streptophyta</taxon>
        <taxon>Embryophyta</taxon>
        <taxon>Tracheophyta</taxon>
        <taxon>Spermatophyta</taxon>
        <taxon>Magnoliopsida</taxon>
        <taxon>eudicotyledons</taxon>
        <taxon>Gunneridae</taxon>
        <taxon>Pentapetalae</taxon>
        <taxon>rosids</taxon>
        <taxon>fabids</taxon>
        <taxon>Malpighiales</taxon>
        <taxon>Euphorbiaceae</taxon>
        <taxon>Crotonoideae</taxon>
        <taxon>Micrandreae</taxon>
        <taxon>Hevea</taxon>
    </lineage>
</organism>
<gene>
    <name evidence="2" type="ORF">GH714_043610</name>
</gene>
<evidence type="ECO:0000256" key="1">
    <source>
        <dbReference type="SAM" id="MobiDB-lite"/>
    </source>
</evidence>
<dbReference type="PANTHER" id="PTHR15503">
    <property type="entry name" value="LDOC1 RELATED"/>
    <property type="match status" value="1"/>
</dbReference>
<dbReference type="SUPFAM" id="SSF50630">
    <property type="entry name" value="Acid proteases"/>
    <property type="match status" value="1"/>
</dbReference>
<protein>
    <submittedName>
        <fullName evidence="2">Uncharacterized protein</fullName>
    </submittedName>
</protein>
<dbReference type="AlphaFoldDB" id="A0A6A6K500"/>
<feature type="region of interest" description="Disordered" evidence="1">
    <location>
        <begin position="122"/>
        <end position="151"/>
    </location>
</feature>
<feature type="compositionally biased region" description="Polar residues" evidence="1">
    <location>
        <begin position="127"/>
        <end position="146"/>
    </location>
</feature>
<comment type="caution">
    <text evidence="2">The sequence shown here is derived from an EMBL/GenBank/DDBJ whole genome shotgun (WGS) entry which is preliminary data.</text>
</comment>
<name>A0A6A6K500_HEVBR</name>
<keyword evidence="3" id="KW-1185">Reference proteome</keyword>
<reference evidence="2 3" key="1">
    <citation type="journal article" date="2020" name="Mol. Plant">
        <title>The Chromosome-Based Rubber Tree Genome Provides New Insights into Spurge Genome Evolution and Rubber Biosynthesis.</title>
        <authorList>
            <person name="Liu J."/>
            <person name="Shi C."/>
            <person name="Shi C.C."/>
            <person name="Li W."/>
            <person name="Zhang Q.J."/>
            <person name="Zhang Y."/>
            <person name="Li K."/>
            <person name="Lu H.F."/>
            <person name="Shi C."/>
            <person name="Zhu S.T."/>
            <person name="Xiao Z.Y."/>
            <person name="Nan H."/>
            <person name="Yue Y."/>
            <person name="Zhu X.G."/>
            <person name="Wu Y."/>
            <person name="Hong X.N."/>
            <person name="Fan G.Y."/>
            <person name="Tong Y."/>
            <person name="Zhang D."/>
            <person name="Mao C.L."/>
            <person name="Liu Y.L."/>
            <person name="Hao S.J."/>
            <person name="Liu W.Q."/>
            <person name="Lv M.Q."/>
            <person name="Zhang H.B."/>
            <person name="Liu Y."/>
            <person name="Hu-Tang G.R."/>
            <person name="Wang J.P."/>
            <person name="Wang J.H."/>
            <person name="Sun Y.H."/>
            <person name="Ni S.B."/>
            <person name="Chen W.B."/>
            <person name="Zhang X.C."/>
            <person name="Jiao Y.N."/>
            <person name="Eichler E.E."/>
            <person name="Li G.H."/>
            <person name="Liu X."/>
            <person name="Gao L.Z."/>
        </authorList>
    </citation>
    <scope>NUCLEOTIDE SEQUENCE [LARGE SCALE GENOMIC DNA]</scope>
    <source>
        <strain evidence="3">cv. GT1</strain>
        <tissue evidence="2">Leaf</tissue>
    </source>
</reference>